<protein>
    <recommendedName>
        <fullName evidence="9">Acetate kinase</fullName>
        <ecNumber evidence="9">2.7.2.1</ecNumber>
    </recommendedName>
    <alternativeName>
        <fullName evidence="9">Acetokinase</fullName>
    </alternativeName>
</protein>
<gene>
    <name evidence="9 11" type="primary">ackA</name>
    <name evidence="11" type="ORF">AUP74_02599</name>
</gene>
<dbReference type="Proteomes" id="UP000095672">
    <property type="component" value="Chromosome"/>
</dbReference>
<evidence type="ECO:0000256" key="5">
    <source>
        <dbReference type="ARBA" id="ARBA00022741"/>
    </source>
</evidence>
<evidence type="ECO:0000256" key="3">
    <source>
        <dbReference type="ARBA" id="ARBA00022679"/>
    </source>
</evidence>
<dbReference type="InterPro" id="IPR043129">
    <property type="entry name" value="ATPase_NBD"/>
</dbReference>
<dbReference type="PANTHER" id="PTHR21060">
    <property type="entry name" value="ACETATE KINASE"/>
    <property type="match status" value="1"/>
</dbReference>
<evidence type="ECO:0000313" key="11">
    <source>
        <dbReference type="EMBL" id="AOS97996.1"/>
    </source>
</evidence>
<comment type="similarity">
    <text evidence="1 9 10">Belongs to the acetokinase family.</text>
</comment>
<dbReference type="STRING" id="1769779.AUP74_02599"/>
<dbReference type="CDD" id="cd24010">
    <property type="entry name" value="ASKHA_NBD_AcK_PK"/>
    <property type="match status" value="1"/>
</dbReference>
<comment type="pathway">
    <text evidence="9">Metabolic intermediate biosynthesis; acetyl-CoA biosynthesis; acetyl-CoA from acetate: step 1/2.</text>
</comment>
<dbReference type="Gene3D" id="3.30.420.40">
    <property type="match status" value="2"/>
</dbReference>
<feature type="binding site" evidence="9">
    <location>
        <begin position="284"/>
        <end position="286"/>
    </location>
    <ligand>
        <name>ATP</name>
        <dbReference type="ChEBI" id="CHEBI:30616"/>
    </ligand>
</feature>
<comment type="subcellular location">
    <subcellularLocation>
        <location evidence="9">Cytoplasm</location>
    </subcellularLocation>
</comment>
<feature type="site" description="Transition state stabilizer" evidence="9">
    <location>
        <position position="181"/>
    </location>
</feature>
<evidence type="ECO:0000256" key="4">
    <source>
        <dbReference type="ARBA" id="ARBA00022723"/>
    </source>
</evidence>
<dbReference type="PROSITE" id="PS01076">
    <property type="entry name" value="ACETATE_KINASE_2"/>
    <property type="match status" value="1"/>
</dbReference>
<comment type="function">
    <text evidence="9">Catalyzes the formation of acetyl phosphate from acetate and ATP. Can also catalyze the reverse reaction.</text>
</comment>
<evidence type="ECO:0000256" key="2">
    <source>
        <dbReference type="ARBA" id="ARBA00022490"/>
    </source>
</evidence>
<dbReference type="PIRSF" id="PIRSF000722">
    <property type="entry name" value="Acetate_prop_kin"/>
    <property type="match status" value="1"/>
</dbReference>
<dbReference type="PRINTS" id="PR00471">
    <property type="entry name" value="ACETATEKNASE"/>
</dbReference>
<dbReference type="KEGG" id="micc:AUP74_02599"/>
<organism evidence="11 12">
    <name type="scientific">Microbulbifer aggregans</name>
    <dbReference type="NCBI Taxonomy" id="1769779"/>
    <lineage>
        <taxon>Bacteria</taxon>
        <taxon>Pseudomonadati</taxon>
        <taxon>Pseudomonadota</taxon>
        <taxon>Gammaproteobacteria</taxon>
        <taxon>Cellvibrionales</taxon>
        <taxon>Microbulbiferaceae</taxon>
        <taxon>Microbulbifer</taxon>
    </lineage>
</organism>
<accession>A0A1C9WA06</accession>
<dbReference type="GO" id="GO:0005524">
    <property type="term" value="F:ATP binding"/>
    <property type="evidence" value="ECO:0007669"/>
    <property type="project" value="UniProtKB-KW"/>
</dbReference>
<dbReference type="GO" id="GO:0000287">
    <property type="term" value="F:magnesium ion binding"/>
    <property type="evidence" value="ECO:0007669"/>
    <property type="project" value="UniProtKB-UniRule"/>
</dbReference>
<evidence type="ECO:0000256" key="10">
    <source>
        <dbReference type="RuleBase" id="RU003835"/>
    </source>
</evidence>
<comment type="subunit">
    <text evidence="9">Homodimer.</text>
</comment>
<comment type="catalytic activity">
    <reaction evidence="9">
        <text>acetate + ATP = acetyl phosphate + ADP</text>
        <dbReference type="Rhea" id="RHEA:11352"/>
        <dbReference type="ChEBI" id="CHEBI:22191"/>
        <dbReference type="ChEBI" id="CHEBI:30089"/>
        <dbReference type="ChEBI" id="CHEBI:30616"/>
        <dbReference type="ChEBI" id="CHEBI:456216"/>
        <dbReference type="EC" id="2.7.2.1"/>
    </reaction>
</comment>
<feature type="binding site" evidence="9">
    <location>
        <position position="92"/>
    </location>
    <ligand>
        <name>substrate</name>
    </ligand>
</feature>
<evidence type="ECO:0000313" key="12">
    <source>
        <dbReference type="Proteomes" id="UP000095672"/>
    </source>
</evidence>
<dbReference type="GO" id="GO:0006083">
    <property type="term" value="P:acetate metabolic process"/>
    <property type="evidence" value="ECO:0007669"/>
    <property type="project" value="TreeGrafter"/>
</dbReference>
<dbReference type="SUPFAM" id="SSF53067">
    <property type="entry name" value="Actin-like ATPase domain"/>
    <property type="match status" value="2"/>
</dbReference>
<dbReference type="Pfam" id="PF00871">
    <property type="entry name" value="Acetate_kinase"/>
    <property type="match status" value="1"/>
</dbReference>
<feature type="binding site" evidence="9">
    <location>
        <position position="18"/>
    </location>
    <ligand>
        <name>ATP</name>
        <dbReference type="ChEBI" id="CHEBI:30616"/>
    </ligand>
</feature>
<dbReference type="AlphaFoldDB" id="A0A1C9WA06"/>
<dbReference type="OrthoDB" id="9802453at2"/>
<evidence type="ECO:0000256" key="8">
    <source>
        <dbReference type="ARBA" id="ARBA00022842"/>
    </source>
</evidence>
<sequence length="403" mass="43451">MGATSQVLIFNTGSSSLKFAVVDPSTGLDIVSGIGESLGSDEPALEWECRGVEQARKLASGSGHREVIELLVSDVLSELPDLRQRLVAVGHRVVHGGEHFANSVIIDQEVITTIDQCSALAPLHNPAALAGIRAAQAAFPELPQVAVFDTAFHQTLPEHAFLYALPFSLYRDHRIRRYGMHGTSHRFVSERAAMLLGKPLEETNTITAHLGNGASITAVKGGASVDTSMGMTPLEGLVMGTRCGDIDPGLLLHLVETLGVTAAELNRLLNRESGLLGISGLSNDCRELEQAVVDGHRGALLALEIFSYRLAKYIAAYRVPLRRVHALVFTGGIGENSSWIRARTMHWLGALSYELDSERNDKMRFGAEGAISREGTPTVLVIPTNEEWVIARDAAALVQGENR</sequence>
<feature type="binding site" evidence="9">
    <location>
        <begin position="332"/>
        <end position="336"/>
    </location>
    <ligand>
        <name>ATP</name>
        <dbReference type="ChEBI" id="CHEBI:30616"/>
    </ligand>
</feature>
<dbReference type="GO" id="GO:0006085">
    <property type="term" value="P:acetyl-CoA biosynthetic process"/>
    <property type="evidence" value="ECO:0007669"/>
    <property type="project" value="UniProtKB-UniRule"/>
</dbReference>
<proteinExistence type="inferred from homology"/>
<keyword evidence="2 9" id="KW-0963">Cytoplasm</keyword>
<comment type="cofactor">
    <cofactor evidence="9">
        <name>Mg(2+)</name>
        <dbReference type="ChEBI" id="CHEBI:18420"/>
    </cofactor>
    <cofactor evidence="9">
        <name>Mn(2+)</name>
        <dbReference type="ChEBI" id="CHEBI:29035"/>
    </cofactor>
    <text evidence="9">Mg(2+). Can also accept Mn(2+).</text>
</comment>
<dbReference type="InterPro" id="IPR004372">
    <property type="entry name" value="Ac/propionate_kinase"/>
</dbReference>
<keyword evidence="7 9" id="KW-0067">ATP-binding</keyword>
<feature type="site" description="Transition state stabilizer" evidence="9">
    <location>
        <position position="242"/>
    </location>
</feature>
<dbReference type="RefSeq" id="WP_069947930.1">
    <property type="nucleotide sequence ID" value="NZ_CP014143.1"/>
</dbReference>
<dbReference type="PANTHER" id="PTHR21060:SF21">
    <property type="entry name" value="ACETATE KINASE"/>
    <property type="match status" value="1"/>
</dbReference>
<feature type="binding site" evidence="9">
    <location>
        <begin position="209"/>
        <end position="213"/>
    </location>
    <ligand>
        <name>ATP</name>
        <dbReference type="ChEBI" id="CHEBI:30616"/>
    </ligand>
</feature>
<dbReference type="InterPro" id="IPR000890">
    <property type="entry name" value="Aliphatic_acid_kin_short-chain"/>
</dbReference>
<keyword evidence="3 9" id="KW-0808">Transferase</keyword>
<keyword evidence="8 9" id="KW-0460">Magnesium</keyword>
<keyword evidence="4 9" id="KW-0479">Metal-binding</keyword>
<feature type="active site" description="Proton donor/acceptor" evidence="9">
    <location>
        <position position="149"/>
    </location>
</feature>
<reference evidence="12" key="1">
    <citation type="submission" date="2016-01" db="EMBL/GenBank/DDBJ databases">
        <title>Complete genome sequence of Microbulbifer sp. CCB-MM1, a halophile isolated from Matang Mangrove Forest, Perak.</title>
        <authorList>
            <person name="Moh T.H."/>
            <person name="Dinesh B."/>
            <person name="Lau N.-S."/>
            <person name="Go F."/>
            <person name="Alexander Chong S.-C."/>
        </authorList>
    </citation>
    <scope>NUCLEOTIDE SEQUENCE [LARGE SCALE GENOMIC DNA]</scope>
    <source>
        <strain evidence="12">CCB-MM1</strain>
    </source>
</reference>
<evidence type="ECO:0000256" key="1">
    <source>
        <dbReference type="ARBA" id="ARBA00008748"/>
    </source>
</evidence>
<name>A0A1C9WA06_9GAMM</name>
<dbReference type="HAMAP" id="MF_00020">
    <property type="entry name" value="Acetate_kinase"/>
    <property type="match status" value="1"/>
</dbReference>
<dbReference type="GO" id="GO:0008776">
    <property type="term" value="F:acetate kinase activity"/>
    <property type="evidence" value="ECO:0007669"/>
    <property type="project" value="UniProtKB-UniRule"/>
</dbReference>
<dbReference type="InterPro" id="IPR023865">
    <property type="entry name" value="Aliphatic_acid_kinase_CS"/>
</dbReference>
<dbReference type="GO" id="GO:0005829">
    <property type="term" value="C:cytosol"/>
    <property type="evidence" value="ECO:0007669"/>
    <property type="project" value="TreeGrafter"/>
</dbReference>
<dbReference type="EC" id="2.7.2.1" evidence="9"/>
<evidence type="ECO:0000256" key="6">
    <source>
        <dbReference type="ARBA" id="ARBA00022777"/>
    </source>
</evidence>
<evidence type="ECO:0000256" key="9">
    <source>
        <dbReference type="HAMAP-Rule" id="MF_00020"/>
    </source>
</evidence>
<keyword evidence="5 9" id="KW-0547">Nucleotide-binding</keyword>
<dbReference type="EMBL" id="CP014143">
    <property type="protein sequence ID" value="AOS97996.1"/>
    <property type="molecule type" value="Genomic_DNA"/>
</dbReference>
<feature type="binding site" evidence="9">
    <location>
        <position position="11"/>
    </location>
    <ligand>
        <name>Mg(2+)</name>
        <dbReference type="ChEBI" id="CHEBI:18420"/>
    </ligand>
</feature>
<evidence type="ECO:0000256" key="7">
    <source>
        <dbReference type="ARBA" id="ARBA00022840"/>
    </source>
</evidence>
<dbReference type="UniPathway" id="UPA00340">
    <property type="reaction ID" value="UER00458"/>
</dbReference>
<keyword evidence="6 9" id="KW-0418">Kinase</keyword>
<feature type="binding site" evidence="9">
    <location>
        <position position="386"/>
    </location>
    <ligand>
        <name>Mg(2+)</name>
        <dbReference type="ChEBI" id="CHEBI:18420"/>
    </ligand>
</feature>
<dbReference type="NCBIfam" id="TIGR00016">
    <property type="entry name" value="ackA"/>
    <property type="match status" value="1"/>
</dbReference>
<keyword evidence="12" id="KW-1185">Reference proteome</keyword>
<dbReference type="PATRIC" id="fig|1769779.3.peg.2590"/>